<evidence type="ECO:0000313" key="2">
    <source>
        <dbReference type="EMBL" id="HIZ78540.1"/>
    </source>
</evidence>
<protein>
    <submittedName>
        <fullName evidence="2">Lactonase family protein</fullName>
    </submittedName>
</protein>
<dbReference type="SUPFAM" id="SSF51004">
    <property type="entry name" value="C-terminal (heme d1) domain of cytochrome cd1-nitrite reductase"/>
    <property type="match status" value="1"/>
</dbReference>
<evidence type="ECO:0000256" key="1">
    <source>
        <dbReference type="ARBA" id="ARBA00005564"/>
    </source>
</evidence>
<dbReference type="EMBL" id="DXBC01000032">
    <property type="protein sequence ID" value="HIZ78540.1"/>
    <property type="molecule type" value="Genomic_DNA"/>
</dbReference>
<reference evidence="2" key="1">
    <citation type="journal article" date="2021" name="PeerJ">
        <title>Extensive microbial diversity within the chicken gut microbiome revealed by metagenomics and culture.</title>
        <authorList>
            <person name="Gilroy R."/>
            <person name="Ravi A."/>
            <person name="Getino M."/>
            <person name="Pursley I."/>
            <person name="Horton D.L."/>
            <person name="Alikhan N.F."/>
            <person name="Baker D."/>
            <person name="Gharbi K."/>
            <person name="Hall N."/>
            <person name="Watson M."/>
            <person name="Adriaenssens E.M."/>
            <person name="Foster-Nyarko E."/>
            <person name="Jarju S."/>
            <person name="Secka A."/>
            <person name="Antonio M."/>
            <person name="Oren A."/>
            <person name="Chaudhuri R.R."/>
            <person name="La Ragione R."/>
            <person name="Hildebrand F."/>
            <person name="Pallen M.J."/>
        </authorList>
    </citation>
    <scope>NUCLEOTIDE SEQUENCE</scope>
    <source>
        <strain evidence="2">ChiBcec1-1093</strain>
    </source>
</reference>
<dbReference type="Proteomes" id="UP000824101">
    <property type="component" value="Unassembled WGS sequence"/>
</dbReference>
<dbReference type="InterPro" id="IPR015943">
    <property type="entry name" value="WD40/YVTN_repeat-like_dom_sf"/>
</dbReference>
<dbReference type="PANTHER" id="PTHR30344:SF1">
    <property type="entry name" value="6-PHOSPHOGLUCONOLACTONASE"/>
    <property type="match status" value="1"/>
</dbReference>
<proteinExistence type="inferred from homology"/>
<evidence type="ECO:0000313" key="3">
    <source>
        <dbReference type="Proteomes" id="UP000824101"/>
    </source>
</evidence>
<comment type="caution">
    <text evidence="2">The sequence shown here is derived from an EMBL/GenBank/DDBJ whole genome shotgun (WGS) entry which is preliminary data.</text>
</comment>
<sequence length="354" mass="40329">MRYAYVGCCSTKERNARGKGVKVFEISDVTGDWKEIQCLKTEENPSYQTLDNEGNYLYSVHGDFTMVSSYRILEDHRLEYMNTVDIGGKNPVFITPDRTNRYLIVAALQGGAVYVICRREDGSLGEIANEVHFEGKKEGSVSFAHQCIWDQNREYLFVVMQGRIQGYGQVRVLRFHPEDGSFTQTDQYLAPNVYDEPRHLAVHPNNRWVYLINEKGNKMTFFEFDQEKGTLTARQNLPTLPATYTGEGQASAAILNEQGNILIGSNRIHESIVLYRIDQNTGYMTELGYYPCLGLTPRFVVFSPDYEKFYVANEDSDTIVEMKLDSDRGLMEYTGRIISTESPVCITFSGEVES</sequence>
<dbReference type="InterPro" id="IPR011048">
    <property type="entry name" value="Haem_d1_sf"/>
</dbReference>
<dbReference type="GO" id="GO:0017057">
    <property type="term" value="F:6-phosphogluconolactonase activity"/>
    <property type="evidence" value="ECO:0007669"/>
    <property type="project" value="TreeGrafter"/>
</dbReference>
<dbReference type="Gene3D" id="2.130.10.10">
    <property type="entry name" value="YVTN repeat-like/Quinoprotein amine dehydrogenase"/>
    <property type="match status" value="1"/>
</dbReference>
<name>A0A9D2GG71_9FIRM</name>
<gene>
    <name evidence="2" type="ORF">IAA17_01930</name>
</gene>
<reference evidence="2" key="2">
    <citation type="submission" date="2021-04" db="EMBL/GenBank/DDBJ databases">
        <authorList>
            <person name="Gilroy R."/>
        </authorList>
    </citation>
    <scope>NUCLEOTIDE SEQUENCE</scope>
    <source>
        <strain evidence="2">ChiBcec1-1093</strain>
    </source>
</reference>
<dbReference type="PANTHER" id="PTHR30344">
    <property type="entry name" value="6-PHOSPHOGLUCONOLACTONASE-RELATED"/>
    <property type="match status" value="1"/>
</dbReference>
<dbReference type="Pfam" id="PF10282">
    <property type="entry name" value="Lactonase"/>
    <property type="match status" value="1"/>
</dbReference>
<dbReference type="AlphaFoldDB" id="A0A9D2GG71"/>
<dbReference type="InterPro" id="IPR019405">
    <property type="entry name" value="Lactonase_7-beta_prop"/>
</dbReference>
<accession>A0A9D2GG71</accession>
<comment type="similarity">
    <text evidence="1">Belongs to the cycloisomerase 2 family.</text>
</comment>
<dbReference type="InterPro" id="IPR050282">
    <property type="entry name" value="Cycloisomerase_2"/>
</dbReference>
<organism evidence="2 3">
    <name type="scientific">Candidatus Lachnoclostridium stercorigallinarum</name>
    <dbReference type="NCBI Taxonomy" id="2838634"/>
    <lineage>
        <taxon>Bacteria</taxon>
        <taxon>Bacillati</taxon>
        <taxon>Bacillota</taxon>
        <taxon>Clostridia</taxon>
        <taxon>Lachnospirales</taxon>
        <taxon>Lachnospiraceae</taxon>
    </lineage>
</organism>